<evidence type="ECO:0000256" key="1">
    <source>
        <dbReference type="SAM" id="Coils"/>
    </source>
</evidence>
<evidence type="ECO:0000256" key="2">
    <source>
        <dbReference type="SAM" id="MobiDB-lite"/>
    </source>
</evidence>
<accession>A0A2Z7CVY1</accession>
<keyword evidence="4" id="KW-1185">Reference proteome</keyword>
<sequence>MPDDGRTAAAAANTSRDSRPHAMPRIAEPIQANGRAPQLGHRANMCASPAAFVRPPCTASAHRDHMFIEGNLSSHKGWMSRFFYVRWVERKRNSWGCEMSWRDNVYTLTPSTPERSPNLISFLEVMREKCYNAPELVKEDLLCHCGFSRKGVELIGDLADRMVKTALLKSMKEGLEEGSLRAAVPPVKMVKKRKAPMPAKKEARRQKKKGASTFEARPAPTTETRRALMPPSSTTPSPTTPTIARAIPEDSLVVSPSGPMATGLLCNLIPNRDVARVRNATNAAVGLFVTQIVAVCSAPPELLLYAGTLTLNSYAGNGLGDEPPHRAQREVNDTRQHFDETLEHCTELEMRLADLEEARAWEERASEVQREVLEAQGQKLAAERAAMSIEKGKTAVEVELGKTKARAAEEIERLKGEATNAEVLGKEKFVNSSEFDDLCAKRSPAYFKSGIQSYVAQFRANGYSEEEHPAPFLSVAPAVEELPDDEEEADDGADEDASRDEATPTNSPEH</sequence>
<proteinExistence type="predicted"/>
<evidence type="ECO:0000313" key="4">
    <source>
        <dbReference type="Proteomes" id="UP000250235"/>
    </source>
</evidence>
<keyword evidence="1" id="KW-0175">Coiled coil</keyword>
<protein>
    <submittedName>
        <fullName evidence="3">Chloroplast envelope membrane protein</fullName>
    </submittedName>
</protein>
<feature type="region of interest" description="Disordered" evidence="2">
    <location>
        <begin position="1"/>
        <end position="23"/>
    </location>
</feature>
<dbReference type="EMBL" id="KQ993805">
    <property type="protein sequence ID" value="KZV48854.1"/>
    <property type="molecule type" value="Genomic_DNA"/>
</dbReference>
<feature type="region of interest" description="Disordered" evidence="2">
    <location>
        <begin position="465"/>
        <end position="510"/>
    </location>
</feature>
<dbReference type="AlphaFoldDB" id="A0A2Z7CVY1"/>
<reference evidence="3 4" key="1">
    <citation type="journal article" date="2015" name="Proc. Natl. Acad. Sci. U.S.A.">
        <title>The resurrection genome of Boea hygrometrica: A blueprint for survival of dehydration.</title>
        <authorList>
            <person name="Xiao L."/>
            <person name="Yang G."/>
            <person name="Zhang L."/>
            <person name="Yang X."/>
            <person name="Zhao S."/>
            <person name="Ji Z."/>
            <person name="Zhou Q."/>
            <person name="Hu M."/>
            <person name="Wang Y."/>
            <person name="Chen M."/>
            <person name="Xu Y."/>
            <person name="Jin H."/>
            <person name="Xiao X."/>
            <person name="Hu G."/>
            <person name="Bao F."/>
            <person name="Hu Y."/>
            <person name="Wan P."/>
            <person name="Li L."/>
            <person name="Deng X."/>
            <person name="Kuang T."/>
            <person name="Xiang C."/>
            <person name="Zhu J.K."/>
            <person name="Oliver M.J."/>
            <person name="He Y."/>
        </authorList>
    </citation>
    <scope>NUCLEOTIDE SEQUENCE [LARGE SCALE GENOMIC DNA]</scope>
    <source>
        <strain evidence="4">cv. XS01</strain>
    </source>
</reference>
<evidence type="ECO:0000313" key="3">
    <source>
        <dbReference type="EMBL" id="KZV48854.1"/>
    </source>
</evidence>
<feature type="coiled-coil region" evidence="1">
    <location>
        <begin position="338"/>
        <end position="378"/>
    </location>
</feature>
<gene>
    <name evidence="3" type="ORF">F511_24713</name>
</gene>
<feature type="region of interest" description="Disordered" evidence="2">
    <location>
        <begin position="190"/>
        <end position="243"/>
    </location>
</feature>
<feature type="compositionally biased region" description="Acidic residues" evidence="2">
    <location>
        <begin position="481"/>
        <end position="498"/>
    </location>
</feature>
<feature type="compositionally biased region" description="Low complexity" evidence="2">
    <location>
        <begin position="230"/>
        <end position="242"/>
    </location>
</feature>
<organism evidence="3 4">
    <name type="scientific">Dorcoceras hygrometricum</name>
    <dbReference type="NCBI Taxonomy" id="472368"/>
    <lineage>
        <taxon>Eukaryota</taxon>
        <taxon>Viridiplantae</taxon>
        <taxon>Streptophyta</taxon>
        <taxon>Embryophyta</taxon>
        <taxon>Tracheophyta</taxon>
        <taxon>Spermatophyta</taxon>
        <taxon>Magnoliopsida</taxon>
        <taxon>eudicotyledons</taxon>
        <taxon>Gunneridae</taxon>
        <taxon>Pentapetalae</taxon>
        <taxon>asterids</taxon>
        <taxon>lamiids</taxon>
        <taxon>Lamiales</taxon>
        <taxon>Gesneriaceae</taxon>
        <taxon>Didymocarpoideae</taxon>
        <taxon>Trichosporeae</taxon>
        <taxon>Loxocarpinae</taxon>
        <taxon>Dorcoceras</taxon>
    </lineage>
</organism>
<name>A0A2Z7CVY1_9LAMI</name>
<dbReference type="Proteomes" id="UP000250235">
    <property type="component" value="Unassembled WGS sequence"/>
</dbReference>